<dbReference type="EMBL" id="MN027277">
    <property type="protein sequence ID" value="QEH58937.1"/>
    <property type="molecule type" value="Genomic_DNA"/>
</dbReference>
<dbReference type="GO" id="GO:0008137">
    <property type="term" value="F:NADH dehydrogenase (ubiquinone) activity"/>
    <property type="evidence" value="ECO:0007669"/>
    <property type="project" value="UniProtKB-EC"/>
</dbReference>
<evidence type="ECO:0000313" key="17">
    <source>
        <dbReference type="EMBL" id="QEH58937.1"/>
    </source>
</evidence>
<evidence type="ECO:0000256" key="5">
    <source>
        <dbReference type="ARBA" id="ARBA00022448"/>
    </source>
</evidence>
<dbReference type="PANTHER" id="PTHR11435">
    <property type="entry name" value="NADH UBIQUINONE OXIDOREDUCTASE SUBUNIT ND6"/>
    <property type="match status" value="1"/>
</dbReference>
<evidence type="ECO:0000256" key="9">
    <source>
        <dbReference type="ARBA" id="ARBA00022982"/>
    </source>
</evidence>
<feature type="transmembrane region" description="Helical" evidence="16">
    <location>
        <begin position="21"/>
        <end position="42"/>
    </location>
</feature>
<organism evidence="17">
    <name type="scientific">Trepobates sp. XD-2019</name>
    <dbReference type="NCBI Taxonomy" id="2581071"/>
    <lineage>
        <taxon>Eukaryota</taxon>
        <taxon>Metazoa</taxon>
        <taxon>Ecdysozoa</taxon>
        <taxon>Arthropoda</taxon>
        <taxon>Hexapoda</taxon>
        <taxon>Insecta</taxon>
        <taxon>Pterygota</taxon>
        <taxon>Neoptera</taxon>
        <taxon>Paraneoptera</taxon>
        <taxon>Hemiptera</taxon>
        <taxon>Heteroptera</taxon>
        <taxon>Gerromorpha</taxon>
        <taxon>Gerroidea</taxon>
        <taxon>Gerridae</taxon>
        <taxon>Trepobatinae</taxon>
        <taxon>Trepobates</taxon>
    </lineage>
</organism>
<evidence type="ECO:0000256" key="16">
    <source>
        <dbReference type="SAM" id="Phobius"/>
    </source>
</evidence>
<dbReference type="EC" id="7.1.1.2" evidence="3"/>
<keyword evidence="12 17" id="KW-0496">Mitochondrion</keyword>
<keyword evidence="7 16" id="KW-0812">Transmembrane</keyword>
<accession>A0A5B9XWW8</accession>
<evidence type="ECO:0000256" key="10">
    <source>
        <dbReference type="ARBA" id="ARBA00022989"/>
    </source>
</evidence>
<dbReference type="AlphaFoldDB" id="A0A5B9XWW8"/>
<dbReference type="InterPro" id="IPR050269">
    <property type="entry name" value="ComplexI_Subunit6"/>
</dbReference>
<keyword evidence="13 16" id="KW-0472">Membrane</keyword>
<protein>
    <recommendedName>
        <fullName evidence="4">NADH-ubiquinone oxidoreductase chain 6</fullName>
        <ecNumber evidence="3">7.1.1.2</ecNumber>
    </recommendedName>
    <alternativeName>
        <fullName evidence="14">NADH dehydrogenase subunit 6</fullName>
    </alternativeName>
</protein>
<evidence type="ECO:0000256" key="7">
    <source>
        <dbReference type="ARBA" id="ARBA00022692"/>
    </source>
</evidence>
<keyword evidence="10 16" id="KW-1133">Transmembrane helix</keyword>
<evidence type="ECO:0000256" key="13">
    <source>
        <dbReference type="ARBA" id="ARBA00023136"/>
    </source>
</evidence>
<keyword evidence="8" id="KW-1278">Translocase</keyword>
<evidence type="ECO:0000256" key="3">
    <source>
        <dbReference type="ARBA" id="ARBA00012944"/>
    </source>
</evidence>
<name>A0A5B9XWW8_9HEMI</name>
<evidence type="ECO:0000256" key="1">
    <source>
        <dbReference type="ARBA" id="ARBA00004225"/>
    </source>
</evidence>
<evidence type="ECO:0000256" key="11">
    <source>
        <dbReference type="ARBA" id="ARBA00023027"/>
    </source>
</evidence>
<keyword evidence="5" id="KW-0813">Transport</keyword>
<keyword evidence="11" id="KW-0520">NAD</keyword>
<comment type="catalytic activity">
    <reaction evidence="15">
        <text>a ubiquinone + NADH + 5 H(+)(in) = a ubiquinol + NAD(+) + 4 H(+)(out)</text>
        <dbReference type="Rhea" id="RHEA:29091"/>
        <dbReference type="Rhea" id="RHEA-COMP:9565"/>
        <dbReference type="Rhea" id="RHEA-COMP:9566"/>
        <dbReference type="ChEBI" id="CHEBI:15378"/>
        <dbReference type="ChEBI" id="CHEBI:16389"/>
        <dbReference type="ChEBI" id="CHEBI:17976"/>
        <dbReference type="ChEBI" id="CHEBI:57540"/>
        <dbReference type="ChEBI" id="CHEBI:57945"/>
        <dbReference type="EC" id="7.1.1.2"/>
    </reaction>
</comment>
<sequence>MKMLLIMVTTMSTAMIMSSHPLSMGFNLIILTMMLSMIMSMIMKYSWYSYILVLVMLGGMLILFMYMATIASNEMMKFSMKMMKIMLFIMIMSAIIMKNEYYMSMENIMPMMENQQNMSMMKLFNTKNMIITILLAVYLLVTMIYITYITNMFEGPMRKKNYEKTNS</sequence>
<reference evidence="17" key="1">
    <citation type="submission" date="2019-06" db="EMBL/GenBank/DDBJ databases">
        <authorList>
            <person name="Esemu S.N."/>
            <person name="Dong X."/>
            <person name="Hartley C.S."/>
            <person name="Post R.J."/>
            <person name="Ndip L.M."/>
            <person name="Darby A.C."/>
            <person name="Makepeace B.L."/>
        </authorList>
    </citation>
    <scope>NUCLEOTIDE SEQUENCE</scope>
</reference>
<feature type="transmembrane region" description="Helical" evidence="16">
    <location>
        <begin position="48"/>
        <end position="71"/>
    </location>
</feature>
<comment type="similarity">
    <text evidence="2">Belongs to the complex I subunit 6 family.</text>
</comment>
<feature type="transmembrane region" description="Helical" evidence="16">
    <location>
        <begin position="83"/>
        <end position="102"/>
    </location>
</feature>
<comment type="subcellular location">
    <subcellularLocation>
        <location evidence="1">Mitochondrion membrane</location>
        <topology evidence="1">Multi-pass membrane protein</topology>
    </subcellularLocation>
</comment>
<evidence type="ECO:0000256" key="12">
    <source>
        <dbReference type="ARBA" id="ARBA00023128"/>
    </source>
</evidence>
<evidence type="ECO:0000256" key="6">
    <source>
        <dbReference type="ARBA" id="ARBA00022660"/>
    </source>
</evidence>
<gene>
    <name evidence="17" type="primary">nad6</name>
</gene>
<keyword evidence="6" id="KW-0679">Respiratory chain</keyword>
<proteinExistence type="inferred from homology"/>
<dbReference type="GO" id="GO:0031966">
    <property type="term" value="C:mitochondrial membrane"/>
    <property type="evidence" value="ECO:0007669"/>
    <property type="project" value="UniProtKB-SubCell"/>
</dbReference>
<evidence type="ECO:0000256" key="14">
    <source>
        <dbReference type="ARBA" id="ARBA00031019"/>
    </source>
</evidence>
<keyword evidence="9" id="KW-0249">Electron transport</keyword>
<geneLocation type="mitochondrion" evidence="17"/>
<evidence type="ECO:0000256" key="2">
    <source>
        <dbReference type="ARBA" id="ARBA00005698"/>
    </source>
</evidence>
<evidence type="ECO:0000256" key="8">
    <source>
        <dbReference type="ARBA" id="ARBA00022967"/>
    </source>
</evidence>
<dbReference type="PANTHER" id="PTHR11435:SF1">
    <property type="entry name" value="NADH-UBIQUINONE OXIDOREDUCTASE CHAIN 6"/>
    <property type="match status" value="1"/>
</dbReference>
<evidence type="ECO:0000256" key="4">
    <source>
        <dbReference type="ARBA" id="ARBA00021095"/>
    </source>
</evidence>
<evidence type="ECO:0000256" key="15">
    <source>
        <dbReference type="ARBA" id="ARBA00049551"/>
    </source>
</evidence>
<feature type="transmembrane region" description="Helical" evidence="16">
    <location>
        <begin position="129"/>
        <end position="150"/>
    </location>
</feature>